<dbReference type="InterPro" id="IPR023009">
    <property type="entry name" value="Tyrosine_recombinase_XerC/XerD"/>
</dbReference>
<keyword evidence="5 9" id="KW-0229">DNA integration</keyword>
<evidence type="ECO:0000256" key="1">
    <source>
        <dbReference type="ARBA" id="ARBA00004496"/>
    </source>
</evidence>
<dbReference type="Gene3D" id="1.10.443.10">
    <property type="entry name" value="Intergrase catalytic core"/>
    <property type="match status" value="1"/>
</dbReference>
<dbReference type="InterPro" id="IPR011010">
    <property type="entry name" value="DNA_brk_join_enz"/>
</dbReference>
<dbReference type="SUPFAM" id="SSF47823">
    <property type="entry name" value="lambda integrase-like, N-terminal domain"/>
    <property type="match status" value="1"/>
</dbReference>
<dbReference type="HAMAP" id="MF_01808">
    <property type="entry name" value="Recomb_XerC_XerD"/>
    <property type="match status" value="1"/>
</dbReference>
<evidence type="ECO:0000259" key="10">
    <source>
        <dbReference type="PROSITE" id="PS51898"/>
    </source>
</evidence>
<name>A0ABW2IJT3_9PROT</name>
<evidence type="ECO:0000256" key="3">
    <source>
        <dbReference type="ARBA" id="ARBA00022618"/>
    </source>
</evidence>
<accession>A0ABW2IJT3</accession>
<dbReference type="CDD" id="cd00798">
    <property type="entry name" value="INT_XerDC_C"/>
    <property type="match status" value="1"/>
</dbReference>
<feature type="domain" description="Core-binding (CB)" evidence="11">
    <location>
        <begin position="4"/>
        <end position="91"/>
    </location>
</feature>
<keyword evidence="7 9" id="KW-0233">DNA recombination</keyword>
<feature type="active site" evidence="9">
    <location>
        <position position="177"/>
    </location>
</feature>
<comment type="function">
    <text evidence="9">Site-specific tyrosine recombinase, which acts by catalyzing the cutting and rejoining of the recombining DNA molecules. The XerC-XerD complex is essential to convert dimers of the bacterial chromosome into monomers to permit their segregation at cell division. It also contributes to the segregational stability of plasmids.</text>
</comment>
<feature type="active site" description="O-(3'-phospho-DNA)-tyrosine intermediate" evidence="9">
    <location>
        <position position="289"/>
    </location>
</feature>
<feature type="active site" evidence="9">
    <location>
        <position position="152"/>
    </location>
</feature>
<dbReference type="InterPro" id="IPR002104">
    <property type="entry name" value="Integrase_catalytic"/>
</dbReference>
<keyword evidence="13" id="KW-1185">Reference proteome</keyword>
<dbReference type="Proteomes" id="UP001596492">
    <property type="component" value="Unassembled WGS sequence"/>
</dbReference>
<dbReference type="PANTHER" id="PTHR30349">
    <property type="entry name" value="PHAGE INTEGRASE-RELATED"/>
    <property type="match status" value="1"/>
</dbReference>
<evidence type="ECO:0000256" key="4">
    <source>
        <dbReference type="ARBA" id="ARBA00022829"/>
    </source>
</evidence>
<evidence type="ECO:0000256" key="2">
    <source>
        <dbReference type="ARBA" id="ARBA00022490"/>
    </source>
</evidence>
<sequence length="311" mass="34468">MSVRMDFRRIDAFLEMMSASRGASQHTLDAYRRDLSDASEFLCGHNVEKGLVLADGEALSAYMKDLTSRGLAKSTSARRLSSLKSFFKFELEEGEREDDPTSRIDGPQIIRNVPDVLSKEDVAALITAAQGDTPTDIRDRCILELLYSAGLRASEACELPLSSLPRGKDTALIIRGKGEKDRITPLGKPARDALAQWLSVREAFLPKNAARKIAEKFVFPSRGKTGHFTRRRLAQVLEELALKANIPAKRVTPHALRHAFATHLLSGGADLRAVQMLLGHADISTTQIYTHVMTDELQKLLELAHPMSDHR</sequence>
<dbReference type="SUPFAM" id="SSF56349">
    <property type="entry name" value="DNA breaking-rejoining enzymes"/>
    <property type="match status" value="1"/>
</dbReference>
<gene>
    <name evidence="9" type="primary">xerC</name>
    <name evidence="12" type="ORF">ACFQS8_06795</name>
</gene>
<evidence type="ECO:0000313" key="12">
    <source>
        <dbReference type="EMBL" id="MFC7291318.1"/>
    </source>
</evidence>
<dbReference type="NCBIfam" id="NF001399">
    <property type="entry name" value="PRK00283.1"/>
    <property type="match status" value="1"/>
</dbReference>
<keyword evidence="4 9" id="KW-0159">Chromosome partition</keyword>
<evidence type="ECO:0000313" key="13">
    <source>
        <dbReference type="Proteomes" id="UP001596492"/>
    </source>
</evidence>
<dbReference type="Pfam" id="PF00589">
    <property type="entry name" value="Phage_integrase"/>
    <property type="match status" value="1"/>
</dbReference>
<keyword evidence="6 9" id="KW-0238">DNA-binding</keyword>
<dbReference type="Pfam" id="PF02899">
    <property type="entry name" value="Phage_int_SAM_1"/>
    <property type="match status" value="1"/>
</dbReference>
<protein>
    <recommendedName>
        <fullName evidence="9">Tyrosine recombinase XerC</fullName>
    </recommendedName>
</protein>
<reference evidence="13" key="1">
    <citation type="journal article" date="2019" name="Int. J. Syst. Evol. Microbiol.">
        <title>The Global Catalogue of Microorganisms (GCM) 10K type strain sequencing project: providing services to taxonomists for standard genome sequencing and annotation.</title>
        <authorList>
            <consortium name="The Broad Institute Genomics Platform"/>
            <consortium name="The Broad Institute Genome Sequencing Center for Infectious Disease"/>
            <person name="Wu L."/>
            <person name="Ma J."/>
        </authorList>
    </citation>
    <scope>NUCLEOTIDE SEQUENCE [LARGE SCALE GENOMIC DNA]</scope>
    <source>
        <strain evidence="13">CCUG 51308</strain>
    </source>
</reference>
<evidence type="ECO:0000256" key="7">
    <source>
        <dbReference type="ARBA" id="ARBA00023172"/>
    </source>
</evidence>
<keyword evidence="3 9" id="KW-0132">Cell division</keyword>
<organism evidence="12 13">
    <name type="scientific">Hirschia litorea</name>
    <dbReference type="NCBI Taxonomy" id="1199156"/>
    <lineage>
        <taxon>Bacteria</taxon>
        <taxon>Pseudomonadati</taxon>
        <taxon>Pseudomonadota</taxon>
        <taxon>Alphaproteobacteria</taxon>
        <taxon>Hyphomonadales</taxon>
        <taxon>Hyphomonadaceae</taxon>
        <taxon>Hirschia</taxon>
    </lineage>
</organism>
<evidence type="ECO:0000256" key="5">
    <source>
        <dbReference type="ARBA" id="ARBA00022908"/>
    </source>
</evidence>
<dbReference type="InterPro" id="IPR010998">
    <property type="entry name" value="Integrase_recombinase_N"/>
</dbReference>
<proteinExistence type="inferred from homology"/>
<feature type="active site" evidence="9">
    <location>
        <position position="280"/>
    </location>
</feature>
<comment type="subcellular location">
    <subcellularLocation>
        <location evidence="1 9">Cytoplasm</location>
    </subcellularLocation>
</comment>
<feature type="active site" evidence="9">
    <location>
        <position position="257"/>
    </location>
</feature>
<dbReference type="Gene3D" id="1.10.150.130">
    <property type="match status" value="1"/>
</dbReference>
<dbReference type="EMBL" id="JBHTBR010000002">
    <property type="protein sequence ID" value="MFC7291318.1"/>
    <property type="molecule type" value="Genomic_DNA"/>
</dbReference>
<dbReference type="InterPro" id="IPR004107">
    <property type="entry name" value="Integrase_SAM-like_N"/>
</dbReference>
<dbReference type="PANTHER" id="PTHR30349:SF90">
    <property type="entry name" value="TYROSINE RECOMBINASE XERD"/>
    <property type="match status" value="1"/>
</dbReference>
<evidence type="ECO:0000256" key="8">
    <source>
        <dbReference type="ARBA" id="ARBA00023306"/>
    </source>
</evidence>
<keyword evidence="8 9" id="KW-0131">Cell cycle</keyword>
<dbReference type="PROSITE" id="PS51900">
    <property type="entry name" value="CB"/>
    <property type="match status" value="1"/>
</dbReference>
<feature type="domain" description="Tyr recombinase" evidence="10">
    <location>
        <begin position="112"/>
        <end position="302"/>
    </location>
</feature>
<dbReference type="RefSeq" id="WP_382166511.1">
    <property type="nucleotide sequence ID" value="NZ_JBHTBR010000002.1"/>
</dbReference>
<comment type="similarity">
    <text evidence="9">Belongs to the 'phage' integrase family. XerC subfamily.</text>
</comment>
<dbReference type="PROSITE" id="PS51898">
    <property type="entry name" value="TYR_RECOMBINASE"/>
    <property type="match status" value="1"/>
</dbReference>
<evidence type="ECO:0000259" key="11">
    <source>
        <dbReference type="PROSITE" id="PS51900"/>
    </source>
</evidence>
<comment type="caution">
    <text evidence="12">The sequence shown here is derived from an EMBL/GenBank/DDBJ whole genome shotgun (WGS) entry which is preliminary data.</text>
</comment>
<dbReference type="InterPro" id="IPR013762">
    <property type="entry name" value="Integrase-like_cat_sf"/>
</dbReference>
<evidence type="ECO:0000256" key="9">
    <source>
        <dbReference type="HAMAP-Rule" id="MF_01808"/>
    </source>
</evidence>
<keyword evidence="2 9" id="KW-0963">Cytoplasm</keyword>
<evidence type="ECO:0000256" key="6">
    <source>
        <dbReference type="ARBA" id="ARBA00023125"/>
    </source>
</evidence>
<dbReference type="InterPro" id="IPR050090">
    <property type="entry name" value="Tyrosine_recombinase_XerCD"/>
</dbReference>
<comment type="subunit">
    <text evidence="9">Forms a cyclic heterotetrameric complex composed of two molecules of XerC and two molecules of XerD.</text>
</comment>
<feature type="active site" evidence="9">
    <location>
        <position position="254"/>
    </location>
</feature>
<dbReference type="InterPro" id="IPR044068">
    <property type="entry name" value="CB"/>
</dbReference>